<dbReference type="RefSeq" id="WP_302898718.1">
    <property type="nucleotide sequence ID" value="NZ_CP130454.1"/>
</dbReference>
<evidence type="ECO:0000313" key="1">
    <source>
        <dbReference type="EMBL" id="MCS3918647.1"/>
    </source>
</evidence>
<dbReference type="EMBL" id="JANUCP010000002">
    <property type="protein sequence ID" value="MCS3918647.1"/>
    <property type="molecule type" value="Genomic_DNA"/>
</dbReference>
<reference evidence="1 2" key="1">
    <citation type="submission" date="2022-08" db="EMBL/GenBank/DDBJ databases">
        <title>Bacterial and archaeal communities from various locations to study Microbial Dark Matter (Phase II).</title>
        <authorList>
            <person name="Stepanauskas R."/>
        </authorList>
    </citation>
    <scope>NUCLEOTIDE SEQUENCE [LARGE SCALE GENOMIC DNA]</scope>
    <source>
        <strain evidence="1 2">PD1</strain>
    </source>
</reference>
<organism evidence="1 2">
    <name type="scientific">Candidatus Fervidibacter sacchari</name>
    <dbReference type="NCBI Taxonomy" id="1448929"/>
    <lineage>
        <taxon>Bacteria</taxon>
        <taxon>Candidatus Fervidibacterota</taxon>
        <taxon>Candidatus Fervidibacter</taxon>
    </lineage>
</organism>
<protein>
    <submittedName>
        <fullName evidence="1">Uncharacterized protein</fullName>
    </submittedName>
</protein>
<sequence>MHLLVACMPLWLGHAAKVGCYYATTFCVSTRRAGGRCYCRAKNGSEWRIAIGE</sequence>
<proteinExistence type="predicted"/>
<comment type="caution">
    <text evidence="1">The sequence shown here is derived from an EMBL/GenBank/DDBJ whole genome shotgun (WGS) entry which is preliminary data.</text>
</comment>
<dbReference type="Proteomes" id="UP001204798">
    <property type="component" value="Unassembled WGS sequence"/>
</dbReference>
<evidence type="ECO:0000313" key="2">
    <source>
        <dbReference type="Proteomes" id="UP001204798"/>
    </source>
</evidence>
<accession>A0ABT2EL35</accession>
<keyword evidence="2" id="KW-1185">Reference proteome</keyword>
<name>A0ABT2EL35_9BACT</name>
<gene>
    <name evidence="1" type="ORF">M2350_001047</name>
</gene>